<accession>A0A8T2L8A1</accession>
<name>A0A8T2L8A1_ASTMX</name>
<sequence>MVSLVMMSTPPNIQRLSLRAAISFLRKAVMMTAAMMTVPSVVWKTVKMTMSLDPQIVAQMKVSAVILFPLLEGKPRPT</sequence>
<evidence type="ECO:0000313" key="1">
    <source>
        <dbReference type="EMBL" id="KAG9267234.1"/>
    </source>
</evidence>
<reference evidence="1 2" key="1">
    <citation type="submission" date="2021-07" db="EMBL/GenBank/DDBJ databases">
        <authorList>
            <person name="Imarazene B."/>
            <person name="Zahm M."/>
            <person name="Klopp C."/>
            <person name="Cabau C."/>
            <person name="Beille S."/>
            <person name="Jouanno E."/>
            <person name="Castinel A."/>
            <person name="Lluch J."/>
            <person name="Gil L."/>
            <person name="Kuchtly C."/>
            <person name="Lopez Roques C."/>
            <person name="Donnadieu C."/>
            <person name="Parrinello H."/>
            <person name="Journot L."/>
            <person name="Du K."/>
            <person name="Schartl M."/>
            <person name="Retaux S."/>
            <person name="Guiguen Y."/>
        </authorList>
    </citation>
    <scope>NUCLEOTIDE SEQUENCE [LARGE SCALE GENOMIC DNA]</scope>
    <source>
        <strain evidence="1">Pach_M1</strain>
        <tissue evidence="1">Testis</tissue>
    </source>
</reference>
<dbReference type="AlphaFoldDB" id="A0A8T2L8A1"/>
<organism evidence="1 2">
    <name type="scientific">Astyanax mexicanus</name>
    <name type="common">Blind cave fish</name>
    <name type="synonym">Astyanax fasciatus mexicanus</name>
    <dbReference type="NCBI Taxonomy" id="7994"/>
    <lineage>
        <taxon>Eukaryota</taxon>
        <taxon>Metazoa</taxon>
        <taxon>Chordata</taxon>
        <taxon>Craniata</taxon>
        <taxon>Vertebrata</taxon>
        <taxon>Euteleostomi</taxon>
        <taxon>Actinopterygii</taxon>
        <taxon>Neopterygii</taxon>
        <taxon>Teleostei</taxon>
        <taxon>Ostariophysi</taxon>
        <taxon>Characiformes</taxon>
        <taxon>Characoidei</taxon>
        <taxon>Acestrorhamphidae</taxon>
        <taxon>Acestrorhamphinae</taxon>
        <taxon>Astyanax</taxon>
    </lineage>
</organism>
<dbReference type="EMBL" id="JAICCE010000015">
    <property type="protein sequence ID" value="KAG9267234.1"/>
    <property type="molecule type" value="Genomic_DNA"/>
</dbReference>
<evidence type="ECO:0000313" key="2">
    <source>
        <dbReference type="Proteomes" id="UP000752171"/>
    </source>
</evidence>
<dbReference type="Proteomes" id="UP000752171">
    <property type="component" value="Unassembled WGS sequence"/>
</dbReference>
<proteinExistence type="predicted"/>
<protein>
    <submittedName>
        <fullName evidence="1">Uncharacterized protein</fullName>
    </submittedName>
</protein>
<gene>
    <name evidence="1" type="ORF">AMEX_G18056</name>
</gene>
<comment type="caution">
    <text evidence="1">The sequence shown here is derived from an EMBL/GenBank/DDBJ whole genome shotgun (WGS) entry which is preliminary data.</text>
</comment>